<name>F4PZQ1_CACFS</name>
<dbReference type="EMBL" id="GL883017">
    <property type="protein sequence ID" value="EGG18815.1"/>
    <property type="molecule type" value="Genomic_DNA"/>
</dbReference>
<evidence type="ECO:0000313" key="1">
    <source>
        <dbReference type="EMBL" id="EGG18815.1"/>
    </source>
</evidence>
<dbReference type="STRING" id="1054147.F4PZQ1"/>
<keyword evidence="2" id="KW-1185">Reference proteome</keyword>
<dbReference type="SUPFAM" id="SSF52058">
    <property type="entry name" value="L domain-like"/>
    <property type="match status" value="1"/>
</dbReference>
<protein>
    <submittedName>
        <fullName evidence="1">Uncharacterized protein</fullName>
    </submittedName>
</protein>
<dbReference type="InterPro" id="IPR032675">
    <property type="entry name" value="LRR_dom_sf"/>
</dbReference>
<dbReference type="KEGG" id="dfa:DFA_02554"/>
<dbReference type="RefSeq" id="XP_004357277.1">
    <property type="nucleotide sequence ID" value="XM_004357221.1"/>
</dbReference>
<sequence>MSTPTIDKISNLLLLHIISKIDDNVDIRLIQFKGIRVIDDKGRCKSKQFQATATQFKLLSFKDILENSISDQQVILSDEEVDKRYPKWIQQRISASAATRVDKSNITTALVMHNTLGPTVLNIACRDIPSIETLIINDHDYQNDRNTVVIDLDSISQLPNLQRLVVSTKWLNRLGHHPSRKTLELNVDTRQYTPIELGLSKFLSLTELKFKSYCVSSIGGGGGGRPDPVFPSSLTSLTLRPTEIPAHYYEEEDLRTTISVPPSLKILTIWSHYVHIPHECTMPLLENLNVTASLLTDGNISLLSSKSIKKLYLKGCYKTIPPNIIPPSVQRVTFDTITIEDKSLDNVIFPPCLTHLSIIGEYYHPVWNLPPSLVKLKQRVDKVPSTLPQHLEKLAWGVFETGKSSQTDLQFPSSYPPHLEMLDFYNVDGPFTLDNIPPIIKHLKVQMTRDRGQWPYPKLFSIGSMMSKRIISQSPSELWLPQNTTHLTCNFKYFSENAVFRLDQVINHTNVRSLSIIIQDNTYYSDDHIYTFQFSIQRLDTKNRNVLVLETQTLQGGIITQKSNNNQQQQQQQQQLYDPIYLYFDLKIASSSYELKWSFEDRINDPK</sequence>
<reference evidence="2" key="1">
    <citation type="journal article" date="2011" name="Genome Res.">
        <title>Phylogeny-wide analysis of social amoeba genomes highlights ancient origins for complex intercellular communication.</title>
        <authorList>
            <person name="Heidel A.J."/>
            <person name="Lawal H.M."/>
            <person name="Felder M."/>
            <person name="Schilde C."/>
            <person name="Helps N.R."/>
            <person name="Tunggal B."/>
            <person name="Rivero F."/>
            <person name="John U."/>
            <person name="Schleicher M."/>
            <person name="Eichinger L."/>
            <person name="Platzer M."/>
            <person name="Noegel A.A."/>
            <person name="Schaap P."/>
            <person name="Gloeckner G."/>
        </authorList>
    </citation>
    <scope>NUCLEOTIDE SEQUENCE [LARGE SCALE GENOMIC DNA]</scope>
    <source>
        <strain evidence="2">SH3</strain>
    </source>
</reference>
<gene>
    <name evidence="1" type="ORF">DFA_02554</name>
</gene>
<accession>F4PZQ1</accession>
<dbReference type="AlphaFoldDB" id="F4PZQ1"/>
<dbReference type="Gene3D" id="3.80.10.10">
    <property type="entry name" value="Ribonuclease Inhibitor"/>
    <property type="match status" value="1"/>
</dbReference>
<dbReference type="Proteomes" id="UP000007797">
    <property type="component" value="Unassembled WGS sequence"/>
</dbReference>
<evidence type="ECO:0000313" key="2">
    <source>
        <dbReference type="Proteomes" id="UP000007797"/>
    </source>
</evidence>
<dbReference type="GeneID" id="14870824"/>
<proteinExistence type="predicted"/>
<organism evidence="1 2">
    <name type="scientific">Cavenderia fasciculata</name>
    <name type="common">Slime mold</name>
    <name type="synonym">Dictyostelium fasciculatum</name>
    <dbReference type="NCBI Taxonomy" id="261658"/>
    <lineage>
        <taxon>Eukaryota</taxon>
        <taxon>Amoebozoa</taxon>
        <taxon>Evosea</taxon>
        <taxon>Eumycetozoa</taxon>
        <taxon>Dictyostelia</taxon>
        <taxon>Acytosteliales</taxon>
        <taxon>Cavenderiaceae</taxon>
        <taxon>Cavenderia</taxon>
    </lineage>
</organism>